<dbReference type="EMBL" id="BSXT01004437">
    <property type="protein sequence ID" value="GMF57881.1"/>
    <property type="molecule type" value="Genomic_DNA"/>
</dbReference>
<feature type="region of interest" description="Disordered" evidence="1">
    <location>
        <begin position="251"/>
        <end position="288"/>
    </location>
</feature>
<dbReference type="Proteomes" id="UP001165121">
    <property type="component" value="Unassembled WGS sequence"/>
</dbReference>
<protein>
    <submittedName>
        <fullName evidence="2">Unnamed protein product</fullName>
    </submittedName>
</protein>
<organism evidence="2 3">
    <name type="scientific">Phytophthora fragariaefolia</name>
    <dbReference type="NCBI Taxonomy" id="1490495"/>
    <lineage>
        <taxon>Eukaryota</taxon>
        <taxon>Sar</taxon>
        <taxon>Stramenopiles</taxon>
        <taxon>Oomycota</taxon>
        <taxon>Peronosporomycetes</taxon>
        <taxon>Peronosporales</taxon>
        <taxon>Peronosporaceae</taxon>
        <taxon>Phytophthora</taxon>
    </lineage>
</organism>
<gene>
    <name evidence="2" type="ORF">Pfra01_002480900</name>
</gene>
<dbReference type="OrthoDB" id="126052at2759"/>
<name>A0A9W6YAA0_9STRA</name>
<evidence type="ECO:0000256" key="1">
    <source>
        <dbReference type="SAM" id="MobiDB-lite"/>
    </source>
</evidence>
<comment type="caution">
    <text evidence="2">The sequence shown here is derived from an EMBL/GenBank/DDBJ whole genome shotgun (WGS) entry which is preliminary data.</text>
</comment>
<evidence type="ECO:0000313" key="3">
    <source>
        <dbReference type="Proteomes" id="UP001165121"/>
    </source>
</evidence>
<evidence type="ECO:0000313" key="2">
    <source>
        <dbReference type="EMBL" id="GMF57881.1"/>
    </source>
</evidence>
<keyword evidence="3" id="KW-1185">Reference proteome</keyword>
<accession>A0A9W6YAA0</accession>
<dbReference type="AlphaFoldDB" id="A0A9W6YAA0"/>
<sequence>MSGGYRLDSDGDVEMSMPQPVYEFITAPKLKSWDQASLVTWTRERKRYVDKIAERCATTGENPDRICASVKSCFDVDILAVIARYVLYKSVAEVTNAELVAEIEKRCNHLKNAHVPDLDRLFRDRLKMNMRIDDCDARILHYFADFDRIIEDNGLTAQLGICPETDPFFKPRMKQRCKLLINSLQPEELRVEIQHMVKLEHREAATSCVKLYPLVLQRARLQQHYHYLRQEFGGKGKDGKKSVPVVKATASYAKPTAHADNRPRVEQSKQGAAASTAPKPQKRQPPRTGCWVCKGPHWLDECPTASDEEKEGARQKMAEMRSSRRQVKRWRLRGYAAGDGQSVRLNDLIDVPVCPDRGADANVVPRRVIDDLVELQSDVRLEPLDVPQYVEMYDGRVTVCTEETHLDLRINTAAGPVNLYQVPCTVLNADTDEFLLGKITLRSLGIDMDRMIEQLAVSPNLDDSDDGLPPDSPFGIIDAGSHAERLRTMVTDAVSNGFPAEHEEALTNLVSSAMCFALSWRLGNRHVWNHCEFS</sequence>
<feature type="compositionally biased region" description="Basic and acidic residues" evidence="1">
    <location>
        <begin position="257"/>
        <end position="267"/>
    </location>
</feature>
<reference evidence="2" key="1">
    <citation type="submission" date="2023-04" db="EMBL/GenBank/DDBJ databases">
        <title>Phytophthora fragariaefolia NBRC 109709.</title>
        <authorList>
            <person name="Ichikawa N."/>
            <person name="Sato H."/>
            <person name="Tonouchi N."/>
        </authorList>
    </citation>
    <scope>NUCLEOTIDE SEQUENCE</scope>
    <source>
        <strain evidence="2">NBRC 109709</strain>
    </source>
</reference>
<proteinExistence type="predicted"/>